<proteinExistence type="predicted"/>
<evidence type="ECO:0000313" key="2">
    <source>
        <dbReference type="Proteomes" id="UP001367508"/>
    </source>
</evidence>
<accession>A0AAN9QAG8</accession>
<dbReference type="AlphaFoldDB" id="A0AAN9QAG8"/>
<dbReference type="EMBL" id="JAYMYQ010000006">
    <property type="protein sequence ID" value="KAK7323898.1"/>
    <property type="molecule type" value="Genomic_DNA"/>
</dbReference>
<comment type="caution">
    <text evidence="1">The sequence shown here is derived from an EMBL/GenBank/DDBJ whole genome shotgun (WGS) entry which is preliminary data.</text>
</comment>
<protein>
    <submittedName>
        <fullName evidence="1">Uncharacterized protein</fullName>
    </submittedName>
</protein>
<organism evidence="1 2">
    <name type="scientific">Canavalia gladiata</name>
    <name type="common">Sword bean</name>
    <name type="synonym">Dolichos gladiatus</name>
    <dbReference type="NCBI Taxonomy" id="3824"/>
    <lineage>
        <taxon>Eukaryota</taxon>
        <taxon>Viridiplantae</taxon>
        <taxon>Streptophyta</taxon>
        <taxon>Embryophyta</taxon>
        <taxon>Tracheophyta</taxon>
        <taxon>Spermatophyta</taxon>
        <taxon>Magnoliopsida</taxon>
        <taxon>eudicotyledons</taxon>
        <taxon>Gunneridae</taxon>
        <taxon>Pentapetalae</taxon>
        <taxon>rosids</taxon>
        <taxon>fabids</taxon>
        <taxon>Fabales</taxon>
        <taxon>Fabaceae</taxon>
        <taxon>Papilionoideae</taxon>
        <taxon>50 kb inversion clade</taxon>
        <taxon>NPAAA clade</taxon>
        <taxon>indigoferoid/millettioid clade</taxon>
        <taxon>Phaseoleae</taxon>
        <taxon>Canavalia</taxon>
    </lineage>
</organism>
<dbReference type="Proteomes" id="UP001367508">
    <property type="component" value="Unassembled WGS sequence"/>
</dbReference>
<keyword evidence="2" id="KW-1185">Reference proteome</keyword>
<reference evidence="1 2" key="1">
    <citation type="submission" date="2024-01" db="EMBL/GenBank/DDBJ databases">
        <title>The genomes of 5 underutilized Papilionoideae crops provide insights into root nodulation and disease resistanc.</title>
        <authorList>
            <person name="Jiang F."/>
        </authorList>
    </citation>
    <scope>NUCLEOTIDE SEQUENCE [LARGE SCALE GENOMIC DNA]</scope>
    <source>
        <strain evidence="1">LVBAO_FW01</strain>
        <tissue evidence="1">Leaves</tissue>
    </source>
</reference>
<name>A0AAN9QAG8_CANGL</name>
<evidence type="ECO:0000313" key="1">
    <source>
        <dbReference type="EMBL" id="KAK7323898.1"/>
    </source>
</evidence>
<sequence length="129" mass="14015">MVITGSHPRPSPSSHRAALFLSLATLRHRAMVAKVETCLFCSAFSIFCSLPLHVPASDNRYRILSCNGSYPNSPLSFPLSLPPSPSLSSTAEVATASCSFSLSNPNTSMPKLFFPNVLNVYFEFLIFKG</sequence>
<gene>
    <name evidence="1" type="ORF">VNO77_27400</name>
</gene>